<sequence>MKLKQLMDFEMDKNKKSSLQVKAVKALAGFLILMFLLTILSRAADSLTIAKVTASAATGGVISHNIEVDGNITPNKDIAISTSANIKIASVEATEGKNVKKGDLLIQLDTADLKKKLLQAQKELQVAKATASDKKANEAIAADTKSKSLQRTYEDYNQTVADANDSVSKAKSDMNEAWNAYNTYKNSNSNSGETDTTVSDSLEKTVEEKQLAYDKAVTNLDGVEKDIEADVQKEIKKAEEASKDESGNPITLTQEDKQKIREQVNARPENVSLLQNANDQINTAKDALTEAENALSAYNEQQNNSSSASYDEQLKTLYDDYKAKEEAYNEAVKQRQSTIQSANRTLEDAKAPENIDTATALTENDDLEEKQLAVDELQKVMDVNGKITAPSDGLITKVNVTTGETTTEDTAIRISDQSAGYKFTATLDKASAKYLSKDDKVTLDLGNGTTVEGLTVQSIDVSAEDKNSYELTVSIPAKVKKLGSIATLKVDKASKKYDTCVPLGALHSDGDKYYVYVINEKDTILGTETAVDKVQVDILDKNNEQAAIEGSFSWGQQFVLTSSKTLRNGDRVRLVEGE</sequence>
<evidence type="ECO:0000313" key="6">
    <source>
        <dbReference type="EMBL" id="RGC47043.1"/>
    </source>
</evidence>
<dbReference type="InterPro" id="IPR050465">
    <property type="entry name" value="UPF0194_transport"/>
</dbReference>
<evidence type="ECO:0000313" key="7">
    <source>
        <dbReference type="Proteomes" id="UP000261231"/>
    </source>
</evidence>
<keyword evidence="7" id="KW-1185">Reference proteome</keyword>
<dbReference type="InterPro" id="IPR058625">
    <property type="entry name" value="MdtA-like_BSH"/>
</dbReference>
<evidence type="ECO:0000256" key="2">
    <source>
        <dbReference type="ARBA" id="ARBA00023054"/>
    </source>
</evidence>
<dbReference type="EMBL" id="QVFD01000007">
    <property type="protein sequence ID" value="RGC47043.1"/>
    <property type="molecule type" value="Genomic_DNA"/>
</dbReference>
<dbReference type="SUPFAM" id="SSF111369">
    <property type="entry name" value="HlyD-like secretion proteins"/>
    <property type="match status" value="1"/>
</dbReference>
<feature type="coiled-coil region" evidence="3">
    <location>
        <begin position="274"/>
        <end position="334"/>
    </location>
</feature>
<dbReference type="Gene3D" id="2.40.420.20">
    <property type="match status" value="1"/>
</dbReference>
<evidence type="ECO:0000259" key="5">
    <source>
        <dbReference type="Pfam" id="PF25917"/>
    </source>
</evidence>
<accession>A0A3E2XLH8</accession>
<dbReference type="PANTHER" id="PTHR32347:SF14">
    <property type="entry name" value="EFFLUX SYSTEM COMPONENT YKNX-RELATED"/>
    <property type="match status" value="1"/>
</dbReference>
<evidence type="ECO:0000256" key="3">
    <source>
        <dbReference type="SAM" id="Coils"/>
    </source>
</evidence>
<organism evidence="6 7">
    <name type="scientific">Coprococcus catus</name>
    <dbReference type="NCBI Taxonomy" id="116085"/>
    <lineage>
        <taxon>Bacteria</taxon>
        <taxon>Bacillati</taxon>
        <taxon>Bacillota</taxon>
        <taxon>Clostridia</taxon>
        <taxon>Lachnospirales</taxon>
        <taxon>Lachnospiraceae</taxon>
        <taxon>Coprococcus</taxon>
    </lineage>
</organism>
<name>A0A3E2XLH8_9FIRM</name>
<dbReference type="PANTHER" id="PTHR32347">
    <property type="entry name" value="EFFLUX SYSTEM COMPONENT YKNX-RELATED"/>
    <property type="match status" value="1"/>
</dbReference>
<protein>
    <submittedName>
        <fullName evidence="6">Biotin/lipoyl-binding protein</fullName>
    </submittedName>
</protein>
<dbReference type="GO" id="GO:0030313">
    <property type="term" value="C:cell envelope"/>
    <property type="evidence" value="ECO:0007669"/>
    <property type="project" value="UniProtKB-SubCell"/>
</dbReference>
<gene>
    <name evidence="6" type="ORF">DW747_09065</name>
</gene>
<dbReference type="Pfam" id="PF25917">
    <property type="entry name" value="BSH_RND"/>
    <property type="match status" value="1"/>
</dbReference>
<comment type="subcellular location">
    <subcellularLocation>
        <location evidence="1">Cell envelope</location>
    </subcellularLocation>
</comment>
<evidence type="ECO:0000256" key="1">
    <source>
        <dbReference type="ARBA" id="ARBA00004196"/>
    </source>
</evidence>
<keyword evidence="2 3" id="KW-0175">Coiled coil</keyword>
<evidence type="ECO:0000256" key="4">
    <source>
        <dbReference type="SAM" id="MobiDB-lite"/>
    </source>
</evidence>
<dbReference type="OrthoDB" id="2339451at2"/>
<comment type="caution">
    <text evidence="6">The sequence shown here is derived from an EMBL/GenBank/DDBJ whole genome shotgun (WGS) entry which is preliminary data.</text>
</comment>
<dbReference type="Gene3D" id="2.40.50.100">
    <property type="match status" value="1"/>
</dbReference>
<feature type="region of interest" description="Disordered" evidence="4">
    <location>
        <begin position="238"/>
        <end position="257"/>
    </location>
</feature>
<dbReference type="AlphaFoldDB" id="A0A3E2XLH8"/>
<dbReference type="Gene3D" id="1.10.287.470">
    <property type="entry name" value="Helix hairpin bin"/>
    <property type="match status" value="1"/>
</dbReference>
<dbReference type="Proteomes" id="UP000261231">
    <property type="component" value="Unassembled WGS sequence"/>
</dbReference>
<dbReference type="RefSeq" id="WP_117540126.1">
    <property type="nucleotide sequence ID" value="NZ_QVFD01000007.1"/>
</dbReference>
<feature type="coiled-coil region" evidence="3">
    <location>
        <begin position="110"/>
        <end position="173"/>
    </location>
</feature>
<reference evidence="6 7" key="1">
    <citation type="submission" date="2018-08" db="EMBL/GenBank/DDBJ databases">
        <title>A genome reference for cultivated species of the human gut microbiota.</title>
        <authorList>
            <person name="Zou Y."/>
            <person name="Xue W."/>
            <person name="Luo G."/>
        </authorList>
    </citation>
    <scope>NUCLEOTIDE SEQUENCE [LARGE SCALE GENOMIC DNA]</scope>
    <source>
        <strain evidence="6 7">AM28-39</strain>
    </source>
</reference>
<proteinExistence type="predicted"/>
<feature type="domain" description="Multidrug resistance protein MdtA-like barrel-sandwich hybrid" evidence="5">
    <location>
        <begin position="88"/>
        <end position="408"/>
    </location>
</feature>